<keyword evidence="5" id="KW-1185">Reference proteome</keyword>
<evidence type="ECO:0000313" key="3">
    <source>
        <dbReference type="EMBL" id="CAK5283671.1"/>
    </source>
</evidence>
<proteinExistence type="predicted"/>
<dbReference type="Proteomes" id="UP001295794">
    <property type="component" value="Unassembled WGS sequence"/>
</dbReference>
<dbReference type="EMBL" id="CAVNYO010000397">
    <property type="protein sequence ID" value="CAK5273482.1"/>
    <property type="molecule type" value="Genomic_DNA"/>
</dbReference>
<dbReference type="EMBL" id="CAVNYO010000471">
    <property type="protein sequence ID" value="CAK5283671.1"/>
    <property type="molecule type" value="Genomic_DNA"/>
</dbReference>
<dbReference type="AlphaFoldDB" id="A0AAD2Q746"/>
<gene>
    <name evidence="2" type="ORF">MYCIT1_LOCUS20013</name>
    <name evidence="3" type="ORF">MYCIT1_LOCUS36386</name>
    <name evidence="4" type="ORF">MYCIT1_LOCUS36531</name>
</gene>
<organism evidence="4 5">
    <name type="scientific">Mycena citricolor</name>
    <dbReference type="NCBI Taxonomy" id="2018698"/>
    <lineage>
        <taxon>Eukaryota</taxon>
        <taxon>Fungi</taxon>
        <taxon>Dikarya</taxon>
        <taxon>Basidiomycota</taxon>
        <taxon>Agaricomycotina</taxon>
        <taxon>Agaricomycetes</taxon>
        <taxon>Agaricomycetidae</taxon>
        <taxon>Agaricales</taxon>
        <taxon>Marasmiineae</taxon>
        <taxon>Mycenaceae</taxon>
        <taxon>Mycena</taxon>
    </lineage>
</organism>
<accession>A0AAD2Q746</accession>
<evidence type="ECO:0000313" key="2">
    <source>
        <dbReference type="EMBL" id="CAK5273482.1"/>
    </source>
</evidence>
<evidence type="ECO:0000313" key="4">
    <source>
        <dbReference type="EMBL" id="CAK5283748.1"/>
    </source>
</evidence>
<dbReference type="EMBL" id="CAVNYO010000473">
    <property type="protein sequence ID" value="CAK5283748.1"/>
    <property type="molecule type" value="Genomic_DNA"/>
</dbReference>
<name>A0AAD2Q746_9AGAR</name>
<sequence>RVFRLASAEGRKRPSSLIRQDITGNGRVQRWDDGQHPSNKPKQVINVNRGRKMSPKLYDLSLDGSKNRPLTFAPLLHSIDTIRT</sequence>
<comment type="caution">
    <text evidence="4">The sequence shown here is derived from an EMBL/GenBank/DDBJ whole genome shotgun (WGS) entry which is preliminary data.</text>
</comment>
<reference evidence="4" key="1">
    <citation type="submission" date="2023-11" db="EMBL/GenBank/DDBJ databases">
        <authorList>
            <person name="De Vega J J."/>
            <person name="De Vega J J."/>
        </authorList>
    </citation>
    <scope>NUCLEOTIDE SEQUENCE</scope>
</reference>
<evidence type="ECO:0000313" key="5">
    <source>
        <dbReference type="Proteomes" id="UP001295794"/>
    </source>
</evidence>
<evidence type="ECO:0000256" key="1">
    <source>
        <dbReference type="SAM" id="MobiDB-lite"/>
    </source>
</evidence>
<feature type="region of interest" description="Disordered" evidence="1">
    <location>
        <begin position="1"/>
        <end position="45"/>
    </location>
</feature>
<protein>
    <submittedName>
        <fullName evidence="4">Uncharacterized protein</fullName>
    </submittedName>
</protein>
<feature type="non-terminal residue" evidence="4">
    <location>
        <position position="1"/>
    </location>
</feature>